<evidence type="ECO:0000256" key="11">
    <source>
        <dbReference type="PIRSR" id="PIRSR000193-1"/>
    </source>
</evidence>
<evidence type="ECO:0000256" key="12">
    <source>
        <dbReference type="RuleBase" id="RU003903"/>
    </source>
</evidence>
<keyword evidence="6 9" id="KW-0521">NADP</keyword>
<dbReference type="InterPro" id="IPR036291">
    <property type="entry name" value="NAD(P)-bd_dom_sf"/>
</dbReference>
<keyword evidence="7 9" id="KW-0560">Oxidoreductase</keyword>
<dbReference type="UniPathway" id="UPA00098">
    <property type="reaction ID" value="UER00361"/>
</dbReference>
<dbReference type="NCBIfam" id="TIGR00112">
    <property type="entry name" value="proC"/>
    <property type="match status" value="1"/>
</dbReference>
<comment type="catalytic activity">
    <reaction evidence="9 12">
        <text>L-proline + NADP(+) = (S)-1-pyrroline-5-carboxylate + NADPH + 2 H(+)</text>
        <dbReference type="Rhea" id="RHEA:14109"/>
        <dbReference type="ChEBI" id="CHEBI:15378"/>
        <dbReference type="ChEBI" id="CHEBI:17388"/>
        <dbReference type="ChEBI" id="CHEBI:57783"/>
        <dbReference type="ChEBI" id="CHEBI:58349"/>
        <dbReference type="ChEBI" id="CHEBI:60039"/>
        <dbReference type="EC" id="1.5.1.2"/>
    </reaction>
</comment>
<dbReference type="FunFam" id="1.10.3730.10:FF:000001">
    <property type="entry name" value="Pyrroline-5-carboxylate reductase"/>
    <property type="match status" value="1"/>
</dbReference>
<evidence type="ECO:0000256" key="7">
    <source>
        <dbReference type="ARBA" id="ARBA00023002"/>
    </source>
</evidence>
<gene>
    <name evidence="9" type="primary">proC</name>
    <name evidence="15" type="ORF">DWX93_10390</name>
</gene>
<feature type="binding site" evidence="11">
    <location>
        <begin position="9"/>
        <end position="14"/>
    </location>
    <ligand>
        <name>NADP(+)</name>
        <dbReference type="ChEBI" id="CHEBI:58349"/>
    </ligand>
</feature>
<evidence type="ECO:0000313" key="16">
    <source>
        <dbReference type="Proteomes" id="UP000266172"/>
    </source>
</evidence>
<dbReference type="Pfam" id="PF14748">
    <property type="entry name" value="P5CR_dimer"/>
    <property type="match status" value="1"/>
</dbReference>
<evidence type="ECO:0000256" key="9">
    <source>
        <dbReference type="HAMAP-Rule" id="MF_01925"/>
    </source>
</evidence>
<comment type="caution">
    <text evidence="15">The sequence shown here is derived from an EMBL/GenBank/DDBJ whole genome shotgun (WGS) entry which is preliminary data.</text>
</comment>
<evidence type="ECO:0000256" key="1">
    <source>
        <dbReference type="ARBA" id="ARBA00004496"/>
    </source>
</evidence>
<dbReference type="PIRSF" id="PIRSF000193">
    <property type="entry name" value="Pyrrol-5-carb_rd"/>
    <property type="match status" value="1"/>
</dbReference>
<sequence>MFDKIIGFIGAGNMGSAMIGGILNASLVTTGQVIASAHSKETLDAIHSRFSIETTLSNETVAERSDILFLAVKPNKFDEVIPQIAPHVKSSCIIVSIAAGKTIAAIEEAFGKEIKLVRAMPNTPALVGEAMSALCVNAHVTEAELSEVQAIFNSFGKAEVVPESLIDAVVGVSGSSPAYVYLFIEAMADAAVADGMPRAQAYKFAAQSVYGAAKMVLETGRHPGELKDAVCSPGGTTIEAVAALERGGLRDTVITAQRACSKKSHDMSTAK</sequence>
<keyword evidence="4 9" id="KW-0028">Amino-acid biosynthesis</keyword>
<comment type="function">
    <text evidence="8 9">Catalyzes the reduction of 1-pyrroline-5-carboxylate (PCA) to L-proline.</text>
</comment>
<dbReference type="SUPFAM" id="SSF51735">
    <property type="entry name" value="NAD(P)-binding Rossmann-fold domains"/>
    <property type="match status" value="1"/>
</dbReference>
<dbReference type="InterPro" id="IPR000304">
    <property type="entry name" value="Pyrroline-COOH_reductase"/>
</dbReference>
<dbReference type="HAMAP" id="MF_01925">
    <property type="entry name" value="P5C_reductase"/>
    <property type="match status" value="1"/>
</dbReference>
<dbReference type="GO" id="GO:0055129">
    <property type="term" value="P:L-proline biosynthetic process"/>
    <property type="evidence" value="ECO:0007669"/>
    <property type="project" value="UniProtKB-UniRule"/>
</dbReference>
<name>A0A395VA52_9FIRM</name>
<dbReference type="SUPFAM" id="SSF48179">
    <property type="entry name" value="6-phosphogluconate dehydrogenase C-terminal domain-like"/>
    <property type="match status" value="1"/>
</dbReference>
<dbReference type="EC" id="1.5.1.2" evidence="9 10"/>
<organism evidence="15 16">
    <name type="scientific">Roseburia hominis</name>
    <dbReference type="NCBI Taxonomy" id="301301"/>
    <lineage>
        <taxon>Bacteria</taxon>
        <taxon>Bacillati</taxon>
        <taxon>Bacillota</taxon>
        <taxon>Clostridia</taxon>
        <taxon>Lachnospirales</taxon>
        <taxon>Lachnospiraceae</taxon>
        <taxon>Roseburia</taxon>
    </lineage>
</organism>
<dbReference type="FunFam" id="3.40.50.720:FF:000190">
    <property type="entry name" value="Pyrroline-5-carboxylate reductase"/>
    <property type="match status" value="1"/>
</dbReference>
<dbReference type="PANTHER" id="PTHR11645:SF0">
    <property type="entry name" value="PYRROLINE-5-CARBOXYLATE REDUCTASE 3"/>
    <property type="match status" value="1"/>
</dbReference>
<feature type="binding site" evidence="11">
    <location>
        <position position="58"/>
    </location>
    <ligand>
        <name>NADPH</name>
        <dbReference type="ChEBI" id="CHEBI:57783"/>
    </ligand>
</feature>
<comment type="similarity">
    <text evidence="2 9 12">Belongs to the pyrroline-5-carboxylate reductase family.</text>
</comment>
<dbReference type="EMBL" id="QRVL01000008">
    <property type="protein sequence ID" value="RGS39627.1"/>
    <property type="molecule type" value="Genomic_DNA"/>
</dbReference>
<comment type="catalytic activity">
    <reaction evidence="9">
        <text>L-proline + NAD(+) = (S)-1-pyrroline-5-carboxylate + NADH + 2 H(+)</text>
        <dbReference type="Rhea" id="RHEA:14105"/>
        <dbReference type="ChEBI" id="CHEBI:15378"/>
        <dbReference type="ChEBI" id="CHEBI:17388"/>
        <dbReference type="ChEBI" id="CHEBI:57540"/>
        <dbReference type="ChEBI" id="CHEBI:57945"/>
        <dbReference type="ChEBI" id="CHEBI:60039"/>
        <dbReference type="EC" id="1.5.1.2"/>
    </reaction>
</comment>
<dbReference type="OMA" id="AKQTCLG"/>
<feature type="domain" description="Pyrroline-5-carboxylate reductase dimerisation" evidence="14">
    <location>
        <begin position="163"/>
        <end position="267"/>
    </location>
</feature>
<dbReference type="Gene3D" id="3.40.50.720">
    <property type="entry name" value="NAD(P)-binding Rossmann-like Domain"/>
    <property type="match status" value="1"/>
</dbReference>
<reference evidence="15 16" key="1">
    <citation type="submission" date="2018-08" db="EMBL/GenBank/DDBJ databases">
        <title>A genome reference for cultivated species of the human gut microbiota.</title>
        <authorList>
            <person name="Zou Y."/>
            <person name="Xue W."/>
            <person name="Luo G."/>
        </authorList>
    </citation>
    <scope>NUCLEOTIDE SEQUENCE [LARGE SCALE GENOMIC DNA]</scope>
    <source>
        <strain evidence="15 16">AF22-12AC</strain>
    </source>
</reference>
<dbReference type="InterPro" id="IPR008927">
    <property type="entry name" value="6-PGluconate_DH-like_C_sf"/>
</dbReference>
<evidence type="ECO:0000259" key="14">
    <source>
        <dbReference type="Pfam" id="PF14748"/>
    </source>
</evidence>
<dbReference type="AlphaFoldDB" id="A0A395VA52"/>
<keyword evidence="5 9" id="KW-0641">Proline biosynthesis</keyword>
<dbReference type="InterPro" id="IPR029036">
    <property type="entry name" value="P5CR_dimer"/>
</dbReference>
<dbReference type="GO" id="GO:0005737">
    <property type="term" value="C:cytoplasm"/>
    <property type="evidence" value="ECO:0007669"/>
    <property type="project" value="UniProtKB-SubCell"/>
</dbReference>
<comment type="subcellular location">
    <subcellularLocation>
        <location evidence="1 9">Cytoplasm</location>
    </subcellularLocation>
</comment>
<feature type="domain" description="Pyrroline-5-carboxylate reductase catalytic N-terminal" evidence="13">
    <location>
        <begin position="6"/>
        <end position="100"/>
    </location>
</feature>
<proteinExistence type="inferred from homology"/>
<evidence type="ECO:0000256" key="10">
    <source>
        <dbReference type="NCBIfam" id="TIGR00112"/>
    </source>
</evidence>
<comment type="pathway">
    <text evidence="9 12">Amino-acid biosynthesis; L-proline biosynthesis; L-proline from L-glutamate 5-semialdehyde: step 1/1.</text>
</comment>
<dbReference type="PROSITE" id="PS00521">
    <property type="entry name" value="P5CR"/>
    <property type="match status" value="1"/>
</dbReference>
<evidence type="ECO:0000256" key="2">
    <source>
        <dbReference type="ARBA" id="ARBA00005525"/>
    </source>
</evidence>
<dbReference type="GeneID" id="93724125"/>
<evidence type="ECO:0000256" key="6">
    <source>
        <dbReference type="ARBA" id="ARBA00022857"/>
    </source>
</evidence>
<dbReference type="Gene3D" id="1.10.3730.10">
    <property type="entry name" value="ProC C-terminal domain-like"/>
    <property type="match status" value="1"/>
</dbReference>
<feature type="binding site" evidence="11">
    <location>
        <begin position="71"/>
        <end position="74"/>
    </location>
    <ligand>
        <name>NADP(+)</name>
        <dbReference type="ChEBI" id="CHEBI:58349"/>
    </ligand>
</feature>
<dbReference type="PANTHER" id="PTHR11645">
    <property type="entry name" value="PYRROLINE-5-CARBOXYLATE REDUCTASE"/>
    <property type="match status" value="1"/>
</dbReference>
<evidence type="ECO:0000256" key="8">
    <source>
        <dbReference type="ARBA" id="ARBA00058118"/>
    </source>
</evidence>
<evidence type="ECO:0000256" key="4">
    <source>
        <dbReference type="ARBA" id="ARBA00022605"/>
    </source>
</evidence>
<dbReference type="Pfam" id="PF03807">
    <property type="entry name" value="F420_oxidored"/>
    <property type="match status" value="1"/>
</dbReference>
<dbReference type="RefSeq" id="WP_014080497.1">
    <property type="nucleotide sequence ID" value="NZ_CAUFGO010000005.1"/>
</dbReference>
<dbReference type="GO" id="GO:0004735">
    <property type="term" value="F:pyrroline-5-carboxylate reductase activity"/>
    <property type="evidence" value="ECO:0007669"/>
    <property type="project" value="UniProtKB-UniRule"/>
</dbReference>
<evidence type="ECO:0000256" key="5">
    <source>
        <dbReference type="ARBA" id="ARBA00022650"/>
    </source>
</evidence>
<dbReference type="InterPro" id="IPR053790">
    <property type="entry name" value="P5CR-like_CS"/>
</dbReference>
<keyword evidence="3 9" id="KW-0963">Cytoplasm</keyword>
<evidence type="ECO:0000313" key="15">
    <source>
        <dbReference type="EMBL" id="RGS39627.1"/>
    </source>
</evidence>
<evidence type="ECO:0000259" key="13">
    <source>
        <dbReference type="Pfam" id="PF03807"/>
    </source>
</evidence>
<dbReference type="InterPro" id="IPR028939">
    <property type="entry name" value="P5C_Rdtase_cat_N"/>
</dbReference>
<dbReference type="Proteomes" id="UP000266172">
    <property type="component" value="Unassembled WGS sequence"/>
</dbReference>
<accession>A0A395VA52</accession>
<protein>
    <recommendedName>
        <fullName evidence="9 10">Pyrroline-5-carboxylate reductase</fullName>
        <shortName evidence="9">P5C reductase</shortName>
        <shortName evidence="9">P5CR</shortName>
        <ecNumber evidence="9 10">1.5.1.2</ecNumber>
    </recommendedName>
    <alternativeName>
        <fullName evidence="9">PCA reductase</fullName>
    </alternativeName>
</protein>
<evidence type="ECO:0000256" key="3">
    <source>
        <dbReference type="ARBA" id="ARBA00022490"/>
    </source>
</evidence>